<dbReference type="EMBL" id="JAAPAO010001792">
    <property type="protein sequence ID" value="KAF4648814.1"/>
    <property type="molecule type" value="Genomic_DNA"/>
</dbReference>
<protein>
    <submittedName>
        <fullName evidence="2">Uncharacterized protein</fullName>
    </submittedName>
</protein>
<evidence type="ECO:0000256" key="1">
    <source>
        <dbReference type="SAM" id="SignalP"/>
    </source>
</evidence>
<keyword evidence="3" id="KW-1185">Reference proteome</keyword>
<name>A0A7J6KPF4_PERCH</name>
<reference evidence="2 3" key="1">
    <citation type="submission" date="2020-04" db="EMBL/GenBank/DDBJ databases">
        <title>Perkinsus chesapeaki whole genome sequence.</title>
        <authorList>
            <person name="Bogema D.R."/>
        </authorList>
    </citation>
    <scope>NUCLEOTIDE SEQUENCE [LARGE SCALE GENOMIC DNA]</scope>
    <source>
        <strain evidence="2">ATCC PRA-425</strain>
    </source>
</reference>
<accession>A0A7J6KPF4</accession>
<feature type="signal peptide" evidence="1">
    <location>
        <begin position="1"/>
        <end position="21"/>
    </location>
</feature>
<dbReference type="AlphaFoldDB" id="A0A7J6KPF4"/>
<evidence type="ECO:0000313" key="2">
    <source>
        <dbReference type="EMBL" id="KAF4648814.1"/>
    </source>
</evidence>
<gene>
    <name evidence="2" type="ORF">FOL47_002746</name>
</gene>
<keyword evidence="1" id="KW-0732">Signal</keyword>
<comment type="caution">
    <text evidence="2">The sequence shown here is derived from an EMBL/GenBank/DDBJ whole genome shotgun (WGS) entry which is preliminary data.</text>
</comment>
<dbReference type="Proteomes" id="UP000591131">
    <property type="component" value="Unassembled WGS sequence"/>
</dbReference>
<feature type="chain" id="PRO_5029750000" evidence="1">
    <location>
        <begin position="22"/>
        <end position="161"/>
    </location>
</feature>
<proteinExistence type="predicted"/>
<evidence type="ECO:0000313" key="3">
    <source>
        <dbReference type="Proteomes" id="UP000591131"/>
    </source>
</evidence>
<organism evidence="2 3">
    <name type="scientific">Perkinsus chesapeaki</name>
    <name type="common">Clam parasite</name>
    <name type="synonym">Perkinsus andrewsi</name>
    <dbReference type="NCBI Taxonomy" id="330153"/>
    <lineage>
        <taxon>Eukaryota</taxon>
        <taxon>Sar</taxon>
        <taxon>Alveolata</taxon>
        <taxon>Perkinsozoa</taxon>
        <taxon>Perkinsea</taxon>
        <taxon>Perkinsida</taxon>
        <taxon>Perkinsidae</taxon>
        <taxon>Perkinsus</taxon>
    </lineage>
</organism>
<sequence>MSILFWPVFLCVALGVSFFDGINLDWFEDALEGHGDDNGTTTALTSSTVSPTTSTQSLADCLDQLTLSPPPGPLEQLQLSLDLADALMDVESSSTTTKEPSALEVFNAMTFSKEESPVTTESITTSPTGSLRAKNSTNMCGVPSSGWLALVLTAVLYLSGS</sequence>